<feature type="region of interest" description="Disordered" evidence="7">
    <location>
        <begin position="441"/>
        <end position="514"/>
    </location>
</feature>
<organism evidence="10 11">
    <name type="scientific">Lolium multiflorum</name>
    <name type="common">Italian ryegrass</name>
    <name type="synonym">Lolium perenne subsp. multiflorum</name>
    <dbReference type="NCBI Taxonomy" id="4521"/>
    <lineage>
        <taxon>Eukaryota</taxon>
        <taxon>Viridiplantae</taxon>
        <taxon>Streptophyta</taxon>
        <taxon>Embryophyta</taxon>
        <taxon>Tracheophyta</taxon>
        <taxon>Spermatophyta</taxon>
        <taxon>Magnoliopsida</taxon>
        <taxon>Liliopsida</taxon>
        <taxon>Poales</taxon>
        <taxon>Poaceae</taxon>
        <taxon>BOP clade</taxon>
        <taxon>Pooideae</taxon>
        <taxon>Poodae</taxon>
        <taxon>Poeae</taxon>
        <taxon>Poeae Chloroplast Group 2 (Poeae type)</taxon>
        <taxon>Loliodinae</taxon>
        <taxon>Loliinae</taxon>
        <taxon>Lolium</taxon>
    </lineage>
</organism>
<dbReference type="InterPro" id="IPR003663">
    <property type="entry name" value="Sugar/inositol_transpt"/>
</dbReference>
<feature type="region of interest" description="Disordered" evidence="7">
    <location>
        <begin position="602"/>
        <end position="627"/>
    </location>
</feature>
<evidence type="ECO:0000256" key="3">
    <source>
        <dbReference type="ARBA" id="ARBA00022448"/>
    </source>
</evidence>
<dbReference type="NCBIfam" id="TIGR00879">
    <property type="entry name" value="SP"/>
    <property type="match status" value="1"/>
</dbReference>
<dbReference type="InterPro" id="IPR050814">
    <property type="entry name" value="Myo-inositol_Transporter"/>
</dbReference>
<protein>
    <recommendedName>
        <fullName evidence="9">Major facilitator superfamily (MFS) profile domain-containing protein</fullName>
    </recommendedName>
</protein>
<feature type="region of interest" description="Disordered" evidence="7">
    <location>
        <begin position="193"/>
        <end position="238"/>
    </location>
</feature>
<dbReference type="GO" id="GO:0005366">
    <property type="term" value="F:myo-inositol:proton symporter activity"/>
    <property type="evidence" value="ECO:0007669"/>
    <property type="project" value="TreeGrafter"/>
</dbReference>
<feature type="domain" description="Major facilitator superfamily (MFS) profile" evidence="9">
    <location>
        <begin position="780"/>
        <end position="1294"/>
    </location>
</feature>
<feature type="transmembrane region" description="Helical" evidence="8">
    <location>
        <begin position="1028"/>
        <end position="1048"/>
    </location>
</feature>
<dbReference type="PANTHER" id="PTHR48020">
    <property type="entry name" value="PROTON MYO-INOSITOL COTRANSPORTER"/>
    <property type="match status" value="1"/>
</dbReference>
<feature type="transmembrane region" description="Helical" evidence="8">
    <location>
        <begin position="1201"/>
        <end position="1227"/>
    </location>
</feature>
<feature type="transmembrane region" description="Helical" evidence="8">
    <location>
        <begin position="851"/>
        <end position="868"/>
    </location>
</feature>
<feature type="transmembrane region" description="Helical" evidence="8">
    <location>
        <begin position="1068"/>
        <end position="1089"/>
    </location>
</feature>
<feature type="transmembrane region" description="Helical" evidence="8">
    <location>
        <begin position="874"/>
        <end position="895"/>
    </location>
</feature>
<dbReference type="InterPro" id="IPR020846">
    <property type="entry name" value="MFS_dom"/>
</dbReference>
<feature type="compositionally biased region" description="Polar residues" evidence="7">
    <location>
        <begin position="441"/>
        <end position="452"/>
    </location>
</feature>
<keyword evidence="5 8" id="KW-1133">Transmembrane helix</keyword>
<dbReference type="FunFam" id="1.20.1250.20:FF:000137">
    <property type="entry name" value="Probable inositol transporter 2"/>
    <property type="match status" value="1"/>
</dbReference>
<proteinExistence type="inferred from homology"/>
<comment type="similarity">
    <text evidence="2">Belongs to the major facilitator superfamily. Sugar transporter (TC 2.A.1.1) family.</text>
</comment>
<feature type="compositionally biased region" description="Low complexity" evidence="7">
    <location>
        <begin position="491"/>
        <end position="502"/>
    </location>
</feature>
<comment type="caution">
    <text evidence="10">The sequence shown here is derived from an EMBL/GenBank/DDBJ whole genome shotgun (WGS) entry which is preliminary data.</text>
</comment>
<feature type="transmembrane region" description="Helical" evidence="8">
    <location>
        <begin position="1272"/>
        <end position="1290"/>
    </location>
</feature>
<keyword evidence="3" id="KW-0813">Transport</keyword>
<dbReference type="PRINTS" id="PR00171">
    <property type="entry name" value="SUGRTRNSPORT"/>
</dbReference>
<dbReference type="Gene3D" id="1.20.1250.20">
    <property type="entry name" value="MFS general substrate transporter like domains"/>
    <property type="match status" value="2"/>
</dbReference>
<dbReference type="Pfam" id="PF00083">
    <property type="entry name" value="Sugar_tr"/>
    <property type="match status" value="2"/>
</dbReference>
<feature type="transmembrane region" description="Helical" evidence="8">
    <location>
        <begin position="935"/>
        <end position="957"/>
    </location>
</feature>
<evidence type="ECO:0000256" key="7">
    <source>
        <dbReference type="SAM" id="MobiDB-lite"/>
    </source>
</evidence>
<feature type="transmembrane region" description="Helical" evidence="8">
    <location>
        <begin position="776"/>
        <end position="802"/>
    </location>
</feature>
<feature type="transmembrane region" description="Helical" evidence="8">
    <location>
        <begin position="1239"/>
        <end position="1260"/>
    </location>
</feature>
<evidence type="ECO:0000256" key="1">
    <source>
        <dbReference type="ARBA" id="ARBA00004141"/>
    </source>
</evidence>
<dbReference type="InterPro" id="IPR005828">
    <property type="entry name" value="MFS_sugar_transport-like"/>
</dbReference>
<evidence type="ECO:0000259" key="9">
    <source>
        <dbReference type="PROSITE" id="PS50850"/>
    </source>
</evidence>
<feature type="compositionally biased region" description="Low complexity" evidence="7">
    <location>
        <begin position="463"/>
        <end position="480"/>
    </location>
</feature>
<feature type="compositionally biased region" description="Polar residues" evidence="7">
    <location>
        <begin position="206"/>
        <end position="216"/>
    </location>
</feature>
<evidence type="ECO:0000313" key="10">
    <source>
        <dbReference type="EMBL" id="KAK1687029.1"/>
    </source>
</evidence>
<accession>A0AAD8TSL9</accession>
<dbReference type="FunFam" id="1.20.1250.20:FF:000121">
    <property type="entry name" value="Probable inositol transporter 2"/>
    <property type="match status" value="1"/>
</dbReference>
<keyword evidence="4 8" id="KW-0812">Transmembrane</keyword>
<dbReference type="PANTHER" id="PTHR48020:SF24">
    <property type="entry name" value="INOSITOL TRANSPORTER 4"/>
    <property type="match status" value="1"/>
</dbReference>
<evidence type="ECO:0000256" key="4">
    <source>
        <dbReference type="ARBA" id="ARBA00022692"/>
    </source>
</evidence>
<keyword evidence="11" id="KW-1185">Reference proteome</keyword>
<evidence type="ECO:0000256" key="6">
    <source>
        <dbReference type="ARBA" id="ARBA00023136"/>
    </source>
</evidence>
<gene>
    <name evidence="10" type="ORF">QYE76_047877</name>
</gene>
<dbReference type="SUPFAM" id="SSF103473">
    <property type="entry name" value="MFS general substrate transporter"/>
    <property type="match status" value="1"/>
</dbReference>
<feature type="transmembrane region" description="Helical" evidence="8">
    <location>
        <begin position="907"/>
        <end position="929"/>
    </location>
</feature>
<feature type="region of interest" description="Disordered" evidence="7">
    <location>
        <begin position="1"/>
        <end position="22"/>
    </location>
</feature>
<evidence type="ECO:0000256" key="2">
    <source>
        <dbReference type="ARBA" id="ARBA00010992"/>
    </source>
</evidence>
<dbReference type="CDD" id="cd17360">
    <property type="entry name" value="MFS_HMIT_like"/>
    <property type="match status" value="1"/>
</dbReference>
<evidence type="ECO:0000313" key="11">
    <source>
        <dbReference type="Proteomes" id="UP001231189"/>
    </source>
</evidence>
<name>A0AAD8TSL9_LOLMU</name>
<evidence type="ECO:0000256" key="8">
    <source>
        <dbReference type="SAM" id="Phobius"/>
    </source>
</evidence>
<comment type="subcellular location">
    <subcellularLocation>
        <location evidence="1">Membrane</location>
        <topology evidence="1">Multi-pass membrane protein</topology>
    </subcellularLocation>
</comment>
<dbReference type="GO" id="GO:0005886">
    <property type="term" value="C:plasma membrane"/>
    <property type="evidence" value="ECO:0007669"/>
    <property type="project" value="UniProtKB-ARBA"/>
</dbReference>
<evidence type="ECO:0000256" key="5">
    <source>
        <dbReference type="ARBA" id="ARBA00022989"/>
    </source>
</evidence>
<dbReference type="EMBL" id="JAUUTY010000002">
    <property type="protein sequence ID" value="KAK1687029.1"/>
    <property type="molecule type" value="Genomic_DNA"/>
</dbReference>
<dbReference type="InterPro" id="IPR036259">
    <property type="entry name" value="MFS_trans_sf"/>
</dbReference>
<feature type="compositionally biased region" description="Basic and acidic residues" evidence="7">
    <location>
        <begin position="1"/>
        <end position="17"/>
    </location>
</feature>
<dbReference type="PROSITE" id="PS50850">
    <property type="entry name" value="MFS"/>
    <property type="match status" value="1"/>
</dbReference>
<dbReference type="InterPro" id="IPR005829">
    <property type="entry name" value="Sugar_transporter_CS"/>
</dbReference>
<keyword evidence="6 8" id="KW-0472">Membrane</keyword>
<dbReference type="Proteomes" id="UP001231189">
    <property type="component" value="Unassembled WGS sequence"/>
</dbReference>
<feature type="transmembrane region" description="Helical" evidence="8">
    <location>
        <begin position="1096"/>
        <end position="1119"/>
    </location>
</feature>
<sequence>MVDMNSDHIFEVPDTPDRIQQSTCPVSSSAATRGITAVNLFEVPDTPDRLQLPKYPVSSSAATRGITRMPGDPSPNRIMKFKIKNYSSNQGQSSRGSATGELRAPLATGDLFKQAEVARLLPEAKQSPPKLDRATGKSVANGYGARTLSLGQSSSISNNMISGAGVSGNSCQIREGKFSHRDASRRNMDFLGVGSSLPTMPVGKPQNRTKSSTSSGLKEAVGTDDFSRSSSSGDKREAVNFKGTTGLSSLTPCDVPNKHVGQRKWVRNGFISPSNIVQRSLKADEKQEMCSTSGVLHWPDPRADVSHEGNIIDLTDSPTVTRKGNTATDRLISVNNMRTDASEKIRMTRAVGSLVPQGANQASSSHCSEGFNNKGKETIHDLMHTERSGEDNTMRVCPRAVVDSSAVNGDISGISSQQGWRRTHNHTSKLSRSLLDTMTTSCGIESGSSGPSNHGHETAVGDSNNSFSAATTTRSTSRTTKISKGKRKLTSSSYYPGDSSSSLHEHSGSCVASSDMTAGRNHTTVCHDTPVIDIDDLYSPEVRPHLRGNHHGTSIGPNISAQLEADEMLARQLQEQLYNETPRVAPREDIDAIMAMSLQHEEDAVRTSRPARRFQNDTRAARASRSSAAQRAIRARYETAISDMRNAAPMTLGLRAMIPGYPGLRIQPNIDLNDYDALLALDENNHQHTGASESQINNLPQSVFQLALKSLAQYALRIPLSEIPSALCHAFISSIKMYALLPLGAQRPLNAMEGGATVADKAEFKECLRLTWSQPFILRLVFSAGIGGLLFGYDTGVISGALLFIRDDFIALEKNTTLRETIVSMAVAGAIVGAGLGGWMNDKFGRRPSLIIADILFLAGAAIMAFAPNPAVIIVGRVFVGLGVGMASMTAPLYISEASPARIRGALVSTNGLLITGGQFMAYLINLAFTKVPGTWRWMLGIAGVPALLQLVLMLTLPESPRWLYRQGRKEETAAILRKIYPANEVEQEIESLRKSIDDEILLEGSIGEQGMIGKLKKAFGSKVVRRGLMAGIIVQVAQQFVGINTVMYYSPTIVQLAGFASNDTAMALSLITSGLNAIGSIVSMFFVDRAGRRRLMLLSLVGIVGWLAVLGGTFLGAAHNAPPVSELEMQPFANQMCPEYKPSVHWSCMDCLKAESTCGFCAHQGDTLLPGACLALSNETKGMCHADHREFYSEGCPNKFGWLALLALGAYIVSYSPGMGTVPWIVNSEIYPLRFRGVCGGIAAVANWVSNLIVTQTFLTLTKALGTSATFFLFCGVSFLALVVVFFTVPETKGLQFEEVEKMLGSKDYKPWKRYRPEAPLKGREIGLVIP</sequence>
<dbReference type="PROSITE" id="PS00216">
    <property type="entry name" value="SUGAR_TRANSPORT_1"/>
    <property type="match status" value="1"/>
</dbReference>
<dbReference type="PROSITE" id="PS00217">
    <property type="entry name" value="SUGAR_TRANSPORT_2"/>
    <property type="match status" value="1"/>
</dbReference>
<reference evidence="10" key="1">
    <citation type="submission" date="2023-07" db="EMBL/GenBank/DDBJ databases">
        <title>A chromosome-level genome assembly of Lolium multiflorum.</title>
        <authorList>
            <person name="Chen Y."/>
            <person name="Copetti D."/>
            <person name="Kolliker R."/>
            <person name="Studer B."/>
        </authorList>
    </citation>
    <scope>NUCLEOTIDE SEQUENCE</scope>
    <source>
        <strain evidence="10">02402/16</strain>
        <tissue evidence="10">Leaf</tissue>
    </source>
</reference>